<dbReference type="GO" id="GO:0016020">
    <property type="term" value="C:membrane"/>
    <property type="evidence" value="ECO:0007669"/>
    <property type="project" value="UniProtKB-SubCell"/>
</dbReference>
<evidence type="ECO:0000256" key="2">
    <source>
        <dbReference type="ARBA" id="ARBA00006214"/>
    </source>
</evidence>
<keyword evidence="6" id="KW-0560">Oxidoreductase</keyword>
<evidence type="ECO:0000313" key="13">
    <source>
        <dbReference type="Proteomes" id="UP000034611"/>
    </source>
</evidence>
<dbReference type="PANTHER" id="PTHR34573">
    <property type="entry name" value="VKC DOMAIN-CONTAINING PROTEIN"/>
    <property type="match status" value="1"/>
</dbReference>
<dbReference type="EMBL" id="LCEY01000025">
    <property type="protein sequence ID" value="KKS80191.1"/>
    <property type="molecule type" value="Genomic_DNA"/>
</dbReference>
<evidence type="ECO:0000256" key="9">
    <source>
        <dbReference type="ARBA" id="ARBA00023284"/>
    </source>
</evidence>
<accession>A0A0G1EAX6</accession>
<dbReference type="InterPro" id="IPR038354">
    <property type="entry name" value="VKOR_sf"/>
</dbReference>
<gene>
    <name evidence="12" type="ORF">UV56_C0025G0018</name>
</gene>
<dbReference type="GO" id="GO:0004252">
    <property type="term" value="F:serine-type endopeptidase activity"/>
    <property type="evidence" value="ECO:0007669"/>
    <property type="project" value="InterPro"/>
</dbReference>
<dbReference type="PANTHER" id="PTHR34573:SF1">
    <property type="entry name" value="VITAMIN K EPOXIDE REDUCTASE DOMAIN-CONTAINING PROTEIN"/>
    <property type="match status" value="1"/>
</dbReference>
<evidence type="ECO:0000256" key="1">
    <source>
        <dbReference type="ARBA" id="ARBA00004141"/>
    </source>
</evidence>
<feature type="transmembrane region" description="Helical" evidence="10">
    <location>
        <begin position="149"/>
        <end position="173"/>
    </location>
</feature>
<keyword evidence="8" id="KW-1015">Disulfide bond</keyword>
<dbReference type="Pfam" id="PF10502">
    <property type="entry name" value="Peptidase_S26"/>
    <property type="match status" value="1"/>
</dbReference>
<keyword evidence="4" id="KW-0874">Quinone</keyword>
<comment type="similarity">
    <text evidence="2">Belongs to the VKOR family.</text>
</comment>
<evidence type="ECO:0000256" key="4">
    <source>
        <dbReference type="ARBA" id="ARBA00022719"/>
    </source>
</evidence>
<dbReference type="CDD" id="cd06530">
    <property type="entry name" value="S26_SPase_I"/>
    <property type="match status" value="1"/>
</dbReference>
<dbReference type="GO" id="GO:0016491">
    <property type="term" value="F:oxidoreductase activity"/>
    <property type="evidence" value="ECO:0007669"/>
    <property type="project" value="UniProtKB-KW"/>
</dbReference>
<dbReference type="Pfam" id="PF07884">
    <property type="entry name" value="VKOR"/>
    <property type="match status" value="1"/>
</dbReference>
<protein>
    <recommendedName>
        <fullName evidence="11">Vitamin K epoxide reductase domain-containing protein</fullName>
    </recommendedName>
</protein>
<dbReference type="InterPro" id="IPR019533">
    <property type="entry name" value="Peptidase_S26"/>
</dbReference>
<evidence type="ECO:0000256" key="3">
    <source>
        <dbReference type="ARBA" id="ARBA00022692"/>
    </source>
</evidence>
<evidence type="ECO:0000256" key="5">
    <source>
        <dbReference type="ARBA" id="ARBA00022989"/>
    </source>
</evidence>
<dbReference type="InterPro" id="IPR036286">
    <property type="entry name" value="LexA/Signal_pep-like_sf"/>
</dbReference>
<organism evidence="12 13">
    <name type="scientific">Candidatus Woesebacteria bacterium GW2011_GWC1_43_10b</name>
    <dbReference type="NCBI Taxonomy" id="1618585"/>
    <lineage>
        <taxon>Bacteria</taxon>
        <taxon>Candidatus Woeseibacteriota</taxon>
    </lineage>
</organism>
<dbReference type="Gene3D" id="2.10.109.10">
    <property type="entry name" value="Umud Fragment, subunit A"/>
    <property type="match status" value="1"/>
</dbReference>
<feature type="domain" description="Vitamin K epoxide reductase" evidence="11">
    <location>
        <begin position="97"/>
        <end position="231"/>
    </location>
</feature>
<evidence type="ECO:0000256" key="10">
    <source>
        <dbReference type="SAM" id="Phobius"/>
    </source>
</evidence>
<dbReference type="CDD" id="cd12916">
    <property type="entry name" value="VKOR_1"/>
    <property type="match status" value="1"/>
</dbReference>
<comment type="caution">
    <text evidence="12">The sequence shown here is derived from an EMBL/GenBank/DDBJ whole genome shotgun (WGS) entry which is preliminary data.</text>
</comment>
<dbReference type="GO" id="GO:0006465">
    <property type="term" value="P:signal peptide processing"/>
    <property type="evidence" value="ECO:0007669"/>
    <property type="project" value="InterPro"/>
</dbReference>
<feature type="transmembrane region" description="Helical" evidence="10">
    <location>
        <begin position="180"/>
        <end position="200"/>
    </location>
</feature>
<name>A0A0G1EAX6_9BACT</name>
<keyword evidence="5 10" id="KW-1133">Transmembrane helix</keyword>
<sequence>MLYRVVGKSMEPAYKNGSVLLISKAALRFGLKIGDAVMAFDPRDKRPILKRIAKISKEGIYLRGDNEAQSTDSRTFGIVTKENIIGKVIMKFPNKISKLAHKAVLLSASIGLLDSGYLTFKHITGGEVTCSAIPGANCDVVLGSMYSTIFGIPLALLGALYYLTVLTLWIIYLRKGDSRLLQFIFGITGVGFLTSLYLIYIQAFVLYAYCAFCMLSALTSTLLFVSLLLLVLSQKRTGDSTPDDHS</sequence>
<comment type="subcellular location">
    <subcellularLocation>
        <location evidence="1">Membrane</location>
        <topology evidence="1">Multi-pass membrane protein</topology>
    </subcellularLocation>
</comment>
<dbReference type="Proteomes" id="UP000034611">
    <property type="component" value="Unassembled WGS sequence"/>
</dbReference>
<dbReference type="SUPFAM" id="SSF51306">
    <property type="entry name" value="LexA/Signal peptidase"/>
    <property type="match status" value="1"/>
</dbReference>
<evidence type="ECO:0000256" key="7">
    <source>
        <dbReference type="ARBA" id="ARBA00023136"/>
    </source>
</evidence>
<reference evidence="12 13" key="1">
    <citation type="journal article" date="2015" name="Nature">
        <title>rRNA introns, odd ribosomes, and small enigmatic genomes across a large radiation of phyla.</title>
        <authorList>
            <person name="Brown C.T."/>
            <person name="Hug L.A."/>
            <person name="Thomas B.C."/>
            <person name="Sharon I."/>
            <person name="Castelle C.J."/>
            <person name="Singh A."/>
            <person name="Wilkins M.J."/>
            <person name="Williams K.H."/>
            <person name="Banfield J.F."/>
        </authorList>
    </citation>
    <scope>NUCLEOTIDE SEQUENCE [LARGE SCALE GENOMIC DNA]</scope>
</reference>
<dbReference type="SMART" id="SM00756">
    <property type="entry name" value="VKc"/>
    <property type="match status" value="1"/>
</dbReference>
<dbReference type="GO" id="GO:0048038">
    <property type="term" value="F:quinone binding"/>
    <property type="evidence" value="ECO:0007669"/>
    <property type="project" value="UniProtKB-KW"/>
</dbReference>
<evidence type="ECO:0000256" key="8">
    <source>
        <dbReference type="ARBA" id="ARBA00023157"/>
    </source>
</evidence>
<evidence type="ECO:0000259" key="11">
    <source>
        <dbReference type="SMART" id="SM00756"/>
    </source>
</evidence>
<keyword evidence="7 10" id="KW-0472">Membrane</keyword>
<keyword evidence="3 10" id="KW-0812">Transmembrane</keyword>
<evidence type="ECO:0000256" key="6">
    <source>
        <dbReference type="ARBA" id="ARBA00023002"/>
    </source>
</evidence>
<dbReference type="AlphaFoldDB" id="A0A0G1EAX6"/>
<proteinExistence type="inferred from homology"/>
<dbReference type="InterPro" id="IPR012932">
    <property type="entry name" value="VKOR"/>
</dbReference>
<dbReference type="Gene3D" id="1.20.1440.130">
    <property type="entry name" value="VKOR domain"/>
    <property type="match status" value="1"/>
</dbReference>
<dbReference type="InterPro" id="IPR044698">
    <property type="entry name" value="VKOR/LTO1"/>
</dbReference>
<evidence type="ECO:0000313" key="12">
    <source>
        <dbReference type="EMBL" id="KKS80191.1"/>
    </source>
</evidence>
<feature type="transmembrane region" description="Helical" evidence="10">
    <location>
        <begin position="206"/>
        <end position="232"/>
    </location>
</feature>
<keyword evidence="9" id="KW-0676">Redox-active center</keyword>